<evidence type="ECO:0000256" key="4">
    <source>
        <dbReference type="ARBA" id="ARBA00023012"/>
    </source>
</evidence>
<keyword evidence="14" id="KW-1185">Reference proteome</keyword>
<evidence type="ECO:0000256" key="11">
    <source>
        <dbReference type="PROSITE-ProRule" id="PRU00169"/>
    </source>
</evidence>
<dbReference type="Proteomes" id="UP000627781">
    <property type="component" value="Unassembled WGS sequence"/>
</dbReference>
<keyword evidence="3 11" id="KW-0597">Phosphoprotein</keyword>
<dbReference type="SUPFAM" id="SSF46785">
    <property type="entry name" value="Winged helix' DNA-binding domain"/>
    <property type="match status" value="1"/>
</dbReference>
<evidence type="ECO:0000256" key="9">
    <source>
        <dbReference type="ARBA" id="ARBA00024867"/>
    </source>
</evidence>
<proteinExistence type="predicted"/>
<dbReference type="SMART" id="SM00448">
    <property type="entry name" value="REC"/>
    <property type="match status" value="1"/>
</dbReference>
<evidence type="ECO:0000259" key="12">
    <source>
        <dbReference type="PROSITE" id="PS50110"/>
    </source>
</evidence>
<name>A0ABR8PXC1_9CLOT</name>
<dbReference type="SUPFAM" id="SSF52172">
    <property type="entry name" value="CheY-like"/>
    <property type="match status" value="1"/>
</dbReference>
<protein>
    <recommendedName>
        <fullName evidence="10">Transcriptional regulatory protein</fullName>
    </recommendedName>
</protein>
<dbReference type="PANTHER" id="PTHR45526">
    <property type="entry name" value="TRANSCRIPTIONAL REGULATORY PROTEIN DPIA"/>
    <property type="match status" value="1"/>
</dbReference>
<evidence type="ECO:0000256" key="5">
    <source>
        <dbReference type="ARBA" id="ARBA00023015"/>
    </source>
</evidence>
<dbReference type="Pfam" id="PF00072">
    <property type="entry name" value="Response_reg"/>
    <property type="match status" value="1"/>
</dbReference>
<feature type="modified residue" description="4-aspartylphosphate" evidence="11">
    <location>
        <position position="54"/>
    </location>
</feature>
<feature type="domain" description="Response regulatory" evidence="12">
    <location>
        <begin position="3"/>
        <end position="119"/>
    </location>
</feature>
<evidence type="ECO:0000313" key="13">
    <source>
        <dbReference type="EMBL" id="MBD7912805.1"/>
    </source>
</evidence>
<organism evidence="13 14">
    <name type="scientific">Clostridium cibarium</name>
    <dbReference type="NCBI Taxonomy" id="2762247"/>
    <lineage>
        <taxon>Bacteria</taxon>
        <taxon>Bacillati</taxon>
        <taxon>Bacillota</taxon>
        <taxon>Clostridia</taxon>
        <taxon>Eubacteriales</taxon>
        <taxon>Clostridiaceae</taxon>
        <taxon>Clostridium</taxon>
    </lineage>
</organism>
<accession>A0ABR8PXC1</accession>
<dbReference type="InterPro" id="IPR051271">
    <property type="entry name" value="2C-system_Tx_regulators"/>
</dbReference>
<comment type="subcellular location">
    <subcellularLocation>
        <location evidence="1 10">Cytoplasm</location>
    </subcellularLocation>
</comment>
<evidence type="ECO:0000256" key="7">
    <source>
        <dbReference type="ARBA" id="ARBA00023159"/>
    </source>
</evidence>
<dbReference type="RefSeq" id="WP_143315386.1">
    <property type="nucleotide sequence ID" value="NZ_JACSRA010000029.1"/>
</dbReference>
<reference evidence="13 14" key="1">
    <citation type="submission" date="2020-08" db="EMBL/GenBank/DDBJ databases">
        <title>A Genomic Blueprint of the Chicken Gut Microbiome.</title>
        <authorList>
            <person name="Gilroy R."/>
            <person name="Ravi A."/>
            <person name="Getino M."/>
            <person name="Pursley I."/>
            <person name="Horton D.L."/>
            <person name="Alikhan N.-F."/>
            <person name="Baker D."/>
            <person name="Gharbi K."/>
            <person name="Hall N."/>
            <person name="Watson M."/>
            <person name="Adriaenssens E.M."/>
            <person name="Foster-Nyarko E."/>
            <person name="Jarju S."/>
            <person name="Secka A."/>
            <person name="Antonio M."/>
            <person name="Oren A."/>
            <person name="Chaudhuri R."/>
            <person name="La Ragione R.M."/>
            <person name="Hildebrand F."/>
            <person name="Pallen M.J."/>
        </authorList>
    </citation>
    <scope>NUCLEOTIDE SEQUENCE [LARGE SCALE GENOMIC DNA]</scope>
    <source>
        <strain evidence="13 14">Sa3CVN1</strain>
    </source>
</reference>
<keyword evidence="2 10" id="KW-0963">Cytoplasm</keyword>
<keyword evidence="6 10" id="KW-0238">DNA-binding</keyword>
<comment type="caution">
    <text evidence="13">The sequence shown here is derived from an EMBL/GenBank/DDBJ whole genome shotgun (WGS) entry which is preliminary data.</text>
</comment>
<dbReference type="InterPro" id="IPR036390">
    <property type="entry name" value="WH_DNA-bd_sf"/>
</dbReference>
<comment type="function">
    <text evidence="9">May play the central regulatory role in sporulation. It may be an element of the effector pathway responsible for the activation of sporulation genes in response to nutritional stress. Spo0A may act in concert with spo0H (a sigma factor) to control the expression of some genes that are critical to the sporulation process.</text>
</comment>
<dbReference type="PIRSF" id="PIRSF006171">
    <property type="entry name" value="RR_citrat_malat"/>
    <property type="match status" value="1"/>
</dbReference>
<evidence type="ECO:0000256" key="1">
    <source>
        <dbReference type="ARBA" id="ARBA00004496"/>
    </source>
</evidence>
<dbReference type="PROSITE" id="PS50110">
    <property type="entry name" value="RESPONSE_REGULATORY"/>
    <property type="match status" value="1"/>
</dbReference>
<evidence type="ECO:0000256" key="8">
    <source>
        <dbReference type="ARBA" id="ARBA00023163"/>
    </source>
</evidence>
<dbReference type="EMBL" id="JACSRA010000029">
    <property type="protein sequence ID" value="MBD7912805.1"/>
    <property type="molecule type" value="Genomic_DNA"/>
</dbReference>
<evidence type="ECO:0000313" key="14">
    <source>
        <dbReference type="Proteomes" id="UP000627781"/>
    </source>
</evidence>
<keyword evidence="7 10" id="KW-0010">Activator</keyword>
<dbReference type="InterPro" id="IPR001789">
    <property type="entry name" value="Sig_transdc_resp-reg_receiver"/>
</dbReference>
<evidence type="ECO:0000256" key="3">
    <source>
        <dbReference type="ARBA" id="ARBA00022553"/>
    </source>
</evidence>
<dbReference type="Gene3D" id="3.40.50.2300">
    <property type="match status" value="1"/>
</dbReference>
<evidence type="ECO:0000256" key="6">
    <source>
        <dbReference type="ARBA" id="ARBA00023125"/>
    </source>
</evidence>
<dbReference type="PANTHER" id="PTHR45526:SF1">
    <property type="entry name" value="TRANSCRIPTIONAL REGULATORY PROTEIN DCUR-RELATED"/>
    <property type="match status" value="1"/>
</dbReference>
<dbReference type="InterPro" id="IPR024187">
    <property type="entry name" value="Sig_transdc_resp-reg_cit/mal"/>
</dbReference>
<sequence length="233" mass="27014">MIKTMIVEDDPMVIQINSKFLNKVEGFSLEKAATNLTEAQEFLLENSVDLILLDVFLPNENGMDFLKWLRKNEIASDVILITADKTIERITDAFRYGVVDYLIKPFTFQRFKESLNNLQDRVNGLKSGETIEQAELDKLILNTKSNKSNGKEEKYNVEKGFNRYTYKSIVEALPGIKDEYFTAEELCEKLGLAKVTVRKYLDYMSKQGDLEKIIEYGKVGRPQYKYRLKVNYN</sequence>
<keyword evidence="8 10" id="KW-0804">Transcription</keyword>
<dbReference type="InterPro" id="IPR011006">
    <property type="entry name" value="CheY-like_superfamily"/>
</dbReference>
<keyword evidence="5 10" id="KW-0805">Transcription regulation</keyword>
<gene>
    <name evidence="13" type="ORF">H9661_15750</name>
</gene>
<evidence type="ECO:0000256" key="10">
    <source>
        <dbReference type="PIRNR" id="PIRNR006171"/>
    </source>
</evidence>
<keyword evidence="4 10" id="KW-0902">Two-component regulatory system</keyword>
<evidence type="ECO:0000256" key="2">
    <source>
        <dbReference type="ARBA" id="ARBA00022490"/>
    </source>
</evidence>